<organism evidence="2">
    <name type="scientific">Lygus hesperus</name>
    <name type="common">Western plant bug</name>
    <dbReference type="NCBI Taxonomy" id="30085"/>
    <lineage>
        <taxon>Eukaryota</taxon>
        <taxon>Metazoa</taxon>
        <taxon>Ecdysozoa</taxon>
        <taxon>Arthropoda</taxon>
        <taxon>Hexapoda</taxon>
        <taxon>Insecta</taxon>
        <taxon>Pterygota</taxon>
        <taxon>Neoptera</taxon>
        <taxon>Paraneoptera</taxon>
        <taxon>Hemiptera</taxon>
        <taxon>Heteroptera</taxon>
        <taxon>Panheteroptera</taxon>
        <taxon>Cimicomorpha</taxon>
        <taxon>Miridae</taxon>
        <taxon>Mirini</taxon>
        <taxon>Lygus</taxon>
    </lineage>
</organism>
<dbReference type="InterPro" id="IPR046700">
    <property type="entry name" value="DUF6570"/>
</dbReference>
<name>A0A0A9Z9W1_LYGHE</name>
<feature type="domain" description="DUF6570" evidence="1">
    <location>
        <begin position="123"/>
        <end position="211"/>
    </location>
</feature>
<gene>
    <name evidence="2" type="primary">Ankrd22</name>
    <name evidence="2" type="ORF">CM83_5352</name>
</gene>
<reference evidence="2" key="1">
    <citation type="journal article" date="2014" name="PLoS ONE">
        <title>Transcriptome-Based Identification of ABC Transporters in the Western Tarnished Plant Bug Lygus hesperus.</title>
        <authorList>
            <person name="Hull J.J."/>
            <person name="Chaney K."/>
            <person name="Geib S.M."/>
            <person name="Fabrick J.A."/>
            <person name="Brent C.S."/>
            <person name="Walsh D."/>
            <person name="Lavine L.C."/>
        </authorList>
    </citation>
    <scope>NUCLEOTIDE SEQUENCE</scope>
</reference>
<evidence type="ECO:0000259" key="1">
    <source>
        <dbReference type="Pfam" id="PF20209"/>
    </source>
</evidence>
<proteinExistence type="predicted"/>
<evidence type="ECO:0000313" key="2">
    <source>
        <dbReference type="EMBL" id="JAG41229.1"/>
    </source>
</evidence>
<sequence>MSDHRMRTKSRISSFKKTILCLKEKRRARLNSVRKSNKNKINSSRSKLLADYKNIIKTGPNQTCSCCGRLCFKHSIKFFKNNVKQDKAAIQKFRDDLCKPEVTQGFGVRGVCGTCDGYLKNMKIPPLSLAAHADLRFPVVPNSVRNQTSLEERLISPRIPFMQIRVSHIDQQFSIQGRVVNVPSDVINNVKILPRMFNETAVIPIALKKKKSFKSIVQQESIRPN</sequence>
<dbReference type="Pfam" id="PF20209">
    <property type="entry name" value="DUF6570"/>
    <property type="match status" value="1"/>
</dbReference>
<feature type="non-terminal residue" evidence="2">
    <location>
        <position position="225"/>
    </location>
</feature>
<dbReference type="AlphaFoldDB" id="A0A0A9Z9W1"/>
<reference evidence="2" key="2">
    <citation type="submission" date="2014-07" db="EMBL/GenBank/DDBJ databases">
        <authorList>
            <person name="Hull J."/>
        </authorList>
    </citation>
    <scope>NUCLEOTIDE SEQUENCE</scope>
</reference>
<accession>A0A0A9Z9W1</accession>
<dbReference type="EMBL" id="GBHO01002375">
    <property type="protein sequence ID" value="JAG41229.1"/>
    <property type="molecule type" value="Transcribed_RNA"/>
</dbReference>
<protein>
    <submittedName>
        <fullName evidence="2">Ankyrin repeat domain-containing protein 22</fullName>
    </submittedName>
</protein>